<evidence type="ECO:0000256" key="3">
    <source>
        <dbReference type="ARBA" id="ARBA00022801"/>
    </source>
</evidence>
<comment type="caution">
    <text evidence="6">The sequence shown here is derived from an EMBL/GenBank/DDBJ whole genome shotgun (WGS) entry which is preliminary data.</text>
</comment>
<dbReference type="Gene3D" id="3.40.630.10">
    <property type="entry name" value="Zn peptidases"/>
    <property type="match status" value="1"/>
</dbReference>
<name>A0ABP8TUE9_9ACTN</name>
<dbReference type="PIRSF" id="PIRSF037238">
    <property type="entry name" value="Carboxypeptidase_G2"/>
    <property type="match status" value="1"/>
</dbReference>
<dbReference type="InterPro" id="IPR002933">
    <property type="entry name" value="Peptidase_M20"/>
</dbReference>
<evidence type="ECO:0000259" key="5">
    <source>
        <dbReference type="Pfam" id="PF07687"/>
    </source>
</evidence>
<keyword evidence="2" id="KW-0479">Metal-binding</keyword>
<dbReference type="CDD" id="cd03885">
    <property type="entry name" value="M20_CPDG2"/>
    <property type="match status" value="1"/>
</dbReference>
<dbReference type="Pfam" id="PF01546">
    <property type="entry name" value="Peptidase_M20"/>
    <property type="match status" value="1"/>
</dbReference>
<proteinExistence type="predicted"/>
<evidence type="ECO:0000256" key="4">
    <source>
        <dbReference type="ARBA" id="ARBA00022833"/>
    </source>
</evidence>
<dbReference type="PANTHER" id="PTHR43808:SF9">
    <property type="entry name" value="BLL0789 PROTEIN"/>
    <property type="match status" value="1"/>
</dbReference>
<dbReference type="SUPFAM" id="SSF55031">
    <property type="entry name" value="Bacterial exopeptidase dimerisation domain"/>
    <property type="match status" value="1"/>
</dbReference>
<evidence type="ECO:0000256" key="1">
    <source>
        <dbReference type="ARBA" id="ARBA00001947"/>
    </source>
</evidence>
<keyword evidence="7" id="KW-1185">Reference proteome</keyword>
<dbReference type="InterPro" id="IPR036264">
    <property type="entry name" value="Bact_exopeptidase_dim_dom"/>
</dbReference>
<protein>
    <submittedName>
        <fullName evidence="6">M20 family metallopeptidase</fullName>
    </submittedName>
</protein>
<dbReference type="PANTHER" id="PTHR43808">
    <property type="entry name" value="ACETYLORNITHINE DEACETYLASE"/>
    <property type="match status" value="1"/>
</dbReference>
<dbReference type="SUPFAM" id="SSF53187">
    <property type="entry name" value="Zn-dependent exopeptidases"/>
    <property type="match status" value="1"/>
</dbReference>
<dbReference type="InterPro" id="IPR017150">
    <property type="entry name" value="Pept_M20_glutamate_carboxypep"/>
</dbReference>
<dbReference type="Proteomes" id="UP001500212">
    <property type="component" value="Unassembled WGS sequence"/>
</dbReference>
<dbReference type="Pfam" id="PF07687">
    <property type="entry name" value="M20_dimer"/>
    <property type="match status" value="1"/>
</dbReference>
<gene>
    <name evidence="6" type="ORF">GCM10023195_74630</name>
</gene>
<dbReference type="Gene3D" id="3.30.70.360">
    <property type="match status" value="1"/>
</dbReference>
<evidence type="ECO:0000256" key="2">
    <source>
        <dbReference type="ARBA" id="ARBA00022723"/>
    </source>
</evidence>
<keyword evidence="3" id="KW-0378">Hydrolase</keyword>
<organism evidence="6 7">
    <name type="scientific">Actinoallomurus liliacearum</name>
    <dbReference type="NCBI Taxonomy" id="1080073"/>
    <lineage>
        <taxon>Bacteria</taxon>
        <taxon>Bacillati</taxon>
        <taxon>Actinomycetota</taxon>
        <taxon>Actinomycetes</taxon>
        <taxon>Streptosporangiales</taxon>
        <taxon>Thermomonosporaceae</taxon>
        <taxon>Actinoallomurus</taxon>
    </lineage>
</organism>
<dbReference type="RefSeq" id="WP_345365049.1">
    <property type="nucleotide sequence ID" value="NZ_BAABHJ010000037.1"/>
</dbReference>
<dbReference type="PROSITE" id="PS00758">
    <property type="entry name" value="ARGE_DAPE_CPG2_1"/>
    <property type="match status" value="1"/>
</dbReference>
<accession>A0ABP8TUE9</accession>
<dbReference type="InterPro" id="IPR050072">
    <property type="entry name" value="Peptidase_M20A"/>
</dbReference>
<evidence type="ECO:0000313" key="6">
    <source>
        <dbReference type="EMBL" id="GAA4616765.1"/>
    </source>
</evidence>
<reference evidence="7" key="1">
    <citation type="journal article" date="2019" name="Int. J. Syst. Evol. Microbiol.">
        <title>The Global Catalogue of Microorganisms (GCM) 10K type strain sequencing project: providing services to taxonomists for standard genome sequencing and annotation.</title>
        <authorList>
            <consortium name="The Broad Institute Genomics Platform"/>
            <consortium name="The Broad Institute Genome Sequencing Center for Infectious Disease"/>
            <person name="Wu L."/>
            <person name="Ma J."/>
        </authorList>
    </citation>
    <scope>NUCLEOTIDE SEQUENCE [LARGE SCALE GENOMIC DNA]</scope>
    <source>
        <strain evidence="7">JCM 17938</strain>
    </source>
</reference>
<feature type="domain" description="Peptidase M20 dimerisation" evidence="5">
    <location>
        <begin position="191"/>
        <end position="285"/>
    </location>
</feature>
<dbReference type="InterPro" id="IPR011650">
    <property type="entry name" value="Peptidase_M20_dimer"/>
</dbReference>
<sequence>MSAPTTSTALVEWVRDGVGDMLRDLEEYVRLETPSDDPVALAAGRDWVVSWIERRLGAPASARTEPGAPHGDTVVLDYPGTGAGAGAGTVLILAHYDTVWPVGTLAELPFGVDGEVIRGPGVFDMKAGLVQAVWALRAIRTGGLACPPVRFVLNGDEEIGSPASRPVIEECCRDAAAVLVFEASADGAVKTARKGVGLFDVTLTGIEAHAGLDPTAGASAVTALAEFVTAATALTDVAAGTTVNVGVIAGGTRPNVTAGSARAHLDVRVADEAEAARVERALTAWRPADPRVTVRLDGGWNRPVMTRTPAVAGLYERARALAATLGLDLRETAVGGASDGNFAAALGVPVLDGFGAVGGGAHARHEHATVPGMIERSALAAAVLTSLADGGADLPAAG</sequence>
<keyword evidence="4" id="KW-0862">Zinc</keyword>
<evidence type="ECO:0000313" key="7">
    <source>
        <dbReference type="Proteomes" id="UP001500212"/>
    </source>
</evidence>
<dbReference type="InterPro" id="IPR001261">
    <property type="entry name" value="ArgE/DapE_CS"/>
</dbReference>
<comment type="cofactor">
    <cofactor evidence="1">
        <name>Zn(2+)</name>
        <dbReference type="ChEBI" id="CHEBI:29105"/>
    </cofactor>
</comment>
<dbReference type="EMBL" id="BAABHJ010000037">
    <property type="protein sequence ID" value="GAA4616765.1"/>
    <property type="molecule type" value="Genomic_DNA"/>
</dbReference>